<dbReference type="PANTHER" id="PTHR46807:SF1">
    <property type="entry name" value="TRANSCRIPTION FACTOR PIF3"/>
    <property type="match status" value="1"/>
</dbReference>
<feature type="region of interest" description="Disordered" evidence="5">
    <location>
        <begin position="292"/>
        <end position="453"/>
    </location>
</feature>
<feature type="compositionally biased region" description="Polar residues" evidence="5">
    <location>
        <begin position="359"/>
        <end position="369"/>
    </location>
</feature>
<keyword evidence="7" id="KW-1185">Reference proteome</keyword>
<feature type="compositionally biased region" description="Polar residues" evidence="5">
    <location>
        <begin position="52"/>
        <end position="64"/>
    </location>
</feature>
<feature type="domain" description="BHLH" evidence="6">
    <location>
        <begin position="445"/>
        <end position="494"/>
    </location>
</feature>
<evidence type="ECO:0000256" key="4">
    <source>
        <dbReference type="ARBA" id="ARBA00023242"/>
    </source>
</evidence>
<dbReference type="InterPro" id="IPR044273">
    <property type="entry name" value="PIF3-like"/>
</dbReference>
<dbReference type="Pfam" id="PF00010">
    <property type="entry name" value="HLH"/>
    <property type="match status" value="1"/>
</dbReference>
<feature type="region of interest" description="Disordered" evidence="5">
    <location>
        <begin position="52"/>
        <end position="75"/>
    </location>
</feature>
<dbReference type="PROSITE" id="PS50888">
    <property type="entry name" value="BHLH"/>
    <property type="match status" value="1"/>
</dbReference>
<feature type="compositionally biased region" description="Polar residues" evidence="5">
    <location>
        <begin position="392"/>
        <end position="402"/>
    </location>
</feature>
<feature type="compositionally biased region" description="Basic and acidic residues" evidence="5">
    <location>
        <begin position="326"/>
        <end position="358"/>
    </location>
</feature>
<keyword evidence="4" id="KW-0539">Nucleus</keyword>
<dbReference type="SUPFAM" id="SSF47459">
    <property type="entry name" value="HLH, helix-loop-helix DNA-binding domain"/>
    <property type="match status" value="1"/>
</dbReference>
<evidence type="ECO:0000313" key="8">
    <source>
        <dbReference type="RefSeq" id="XP_071937125.1"/>
    </source>
</evidence>
<dbReference type="Gene3D" id="4.10.280.10">
    <property type="entry name" value="Helix-loop-helix DNA-binding domain"/>
    <property type="match status" value="1"/>
</dbReference>
<dbReference type="RefSeq" id="XP_071937125.1">
    <property type="nucleotide sequence ID" value="XM_072081024.1"/>
</dbReference>
<feature type="compositionally biased region" description="Low complexity" evidence="5">
    <location>
        <begin position="382"/>
        <end position="391"/>
    </location>
</feature>
<gene>
    <name evidence="8" type="primary">LOC113733041</name>
</gene>
<dbReference type="InterPro" id="IPR036638">
    <property type="entry name" value="HLH_DNA-bd_sf"/>
</dbReference>
<reference evidence="8" key="1">
    <citation type="submission" date="2025-08" db="UniProtKB">
        <authorList>
            <consortium name="RefSeq"/>
        </authorList>
    </citation>
    <scope>IDENTIFICATION</scope>
    <source>
        <tissue evidence="8">Leaves</tissue>
    </source>
</reference>
<keyword evidence="2" id="KW-0805">Transcription regulation</keyword>
<proteinExistence type="predicted"/>
<evidence type="ECO:0000259" key="6">
    <source>
        <dbReference type="PROSITE" id="PS50888"/>
    </source>
</evidence>
<dbReference type="CDD" id="cd11445">
    <property type="entry name" value="bHLH_AtPIF_like"/>
    <property type="match status" value="1"/>
</dbReference>
<feature type="compositionally biased region" description="Low complexity" evidence="5">
    <location>
        <begin position="292"/>
        <end position="307"/>
    </location>
</feature>
<protein>
    <submittedName>
        <fullName evidence="8">Transcription factor PIF3 isoform X6</fullName>
    </submittedName>
</protein>
<feature type="compositionally biased region" description="Basic and acidic residues" evidence="5">
    <location>
        <begin position="410"/>
        <end position="420"/>
    </location>
</feature>
<dbReference type="InterPro" id="IPR047265">
    <property type="entry name" value="PIF1-like_bHLH"/>
</dbReference>
<organism evidence="7 8">
    <name type="scientific">Coffea arabica</name>
    <name type="common">Arabian coffee</name>
    <dbReference type="NCBI Taxonomy" id="13443"/>
    <lineage>
        <taxon>Eukaryota</taxon>
        <taxon>Viridiplantae</taxon>
        <taxon>Streptophyta</taxon>
        <taxon>Embryophyta</taxon>
        <taxon>Tracheophyta</taxon>
        <taxon>Spermatophyta</taxon>
        <taxon>Magnoliopsida</taxon>
        <taxon>eudicotyledons</taxon>
        <taxon>Gunneridae</taxon>
        <taxon>Pentapetalae</taxon>
        <taxon>asterids</taxon>
        <taxon>lamiids</taxon>
        <taxon>Gentianales</taxon>
        <taxon>Rubiaceae</taxon>
        <taxon>Ixoroideae</taxon>
        <taxon>Gardenieae complex</taxon>
        <taxon>Bertiereae - Coffeeae clade</taxon>
        <taxon>Coffeeae</taxon>
        <taxon>Coffea</taxon>
    </lineage>
</organism>
<evidence type="ECO:0000256" key="5">
    <source>
        <dbReference type="SAM" id="MobiDB-lite"/>
    </source>
</evidence>
<dbReference type="PANTHER" id="PTHR46807">
    <property type="entry name" value="TRANSCRIPTION FACTOR PIF3"/>
    <property type="match status" value="1"/>
</dbReference>
<evidence type="ECO:0000256" key="1">
    <source>
        <dbReference type="ARBA" id="ARBA00004123"/>
    </source>
</evidence>
<dbReference type="SMART" id="SM00353">
    <property type="entry name" value="HLH"/>
    <property type="match status" value="1"/>
</dbReference>
<evidence type="ECO:0000256" key="3">
    <source>
        <dbReference type="ARBA" id="ARBA00023163"/>
    </source>
</evidence>
<sequence>MPLSEFLRMARGKLESAQPKTASSTDLSPATENDLVELLWENGQILMQGQSNRVKKSPNLNDFPSQEPGIRDRFTGNVSTSKVGKFIEIGSTLNDAMPSVRSGETYLNQEDEMGPWLNYPVDDGFRSDFCSEILPEISGVTGNETSALNSFGLVVKGSCNQMPQHSYAVPVHNGLDIEARNASKVSSSRTGLLSPYSSQQCQLSVAPAGSGVSSVVMNTTSNNPVTFFGDTGQGQASPGGLVSMKMQNQKVGASNFLNFTHFSRPAALVRANLEKTDGVAASCSSGIEKVSAVSSSSPVKSTHKPSSNSQKDICVHNQPKLVSTKVDSRPSVDKPPEESCSAHRPDNLHWDDSIKNDKSSSPIIGSSITKEVKDSENPVEPVVAASSVCSANSGEGASNDQMHTLKRKHCDNEESESRSEEIEEESVGIKKVAHARGVSGSKRSRAAEVHNLSERRRRDRINEKMRALQELIPNCNKADKASMLDEAIEYLKTLQLQVQVSFVWEKAKGSCMMKLKIHLVGPTVYGFMKGYIGDVNGSWIVHASNDVSNRITTHARCSCATFSSHGWWNGHGNGLWDGNARLEFWISTISDISSTAHARSTFPFSNYFWIFWFPRLSWIKPSGVWASWSRSSYVNPKGSLSSFGGASSHKFSCGCGYLKNGNSC</sequence>
<keyword evidence="3" id="KW-0804">Transcription</keyword>
<evidence type="ECO:0000256" key="2">
    <source>
        <dbReference type="ARBA" id="ARBA00023015"/>
    </source>
</evidence>
<evidence type="ECO:0000313" key="7">
    <source>
        <dbReference type="Proteomes" id="UP001652660"/>
    </source>
</evidence>
<accession>A0ABM4WZB4</accession>
<dbReference type="GeneID" id="113733041"/>
<name>A0ABM4WZB4_COFAR</name>
<comment type="subcellular location">
    <subcellularLocation>
        <location evidence="1">Nucleus</location>
    </subcellularLocation>
</comment>
<dbReference type="Proteomes" id="UP001652660">
    <property type="component" value="Chromosome 2e"/>
</dbReference>
<dbReference type="InterPro" id="IPR011598">
    <property type="entry name" value="bHLH_dom"/>
</dbReference>